<comment type="caution">
    <text evidence="1">The sequence shown here is derived from an EMBL/GenBank/DDBJ whole genome shotgun (WGS) entry which is preliminary data.</text>
</comment>
<name>A0A8S1INX1_9CHLO</name>
<proteinExistence type="predicted"/>
<sequence length="244" mass="27788">MDADNLLAVGMEAVRSGDAGKVEETLREFHALVKNERREKVKRTKGVSKFYRMSSILLNDLKVTFHERTPSTSVLVPKYDKICAQRFSGLACNGTDCELFGFLFSKNDSRDTRFLFFPPECLVCVGDIWQPDSVPQWLENIGRFVRRHVDESNKVLCKGELLQMLKDAVKKDNGPKRIFNNRAHFLIDAVGVQEVASRIVRQQLGCDFEVDNLKWLESLGKQGGPVAIPRDSWELAFFEELNAM</sequence>
<gene>
    <name evidence="1" type="ORF">OSTQU699_LOCUS2169</name>
</gene>
<dbReference type="Proteomes" id="UP000708148">
    <property type="component" value="Unassembled WGS sequence"/>
</dbReference>
<organism evidence="1 2">
    <name type="scientific">Ostreobium quekettii</name>
    <dbReference type="NCBI Taxonomy" id="121088"/>
    <lineage>
        <taxon>Eukaryota</taxon>
        <taxon>Viridiplantae</taxon>
        <taxon>Chlorophyta</taxon>
        <taxon>core chlorophytes</taxon>
        <taxon>Ulvophyceae</taxon>
        <taxon>TCBD clade</taxon>
        <taxon>Bryopsidales</taxon>
        <taxon>Ostreobineae</taxon>
        <taxon>Ostreobiaceae</taxon>
        <taxon>Ostreobium</taxon>
    </lineage>
</organism>
<evidence type="ECO:0000313" key="1">
    <source>
        <dbReference type="EMBL" id="CAD7696808.1"/>
    </source>
</evidence>
<accession>A0A8S1INX1</accession>
<dbReference type="AlphaFoldDB" id="A0A8S1INX1"/>
<evidence type="ECO:0000313" key="2">
    <source>
        <dbReference type="Proteomes" id="UP000708148"/>
    </source>
</evidence>
<reference evidence="1" key="1">
    <citation type="submission" date="2020-12" db="EMBL/GenBank/DDBJ databases">
        <authorList>
            <person name="Iha C."/>
        </authorList>
    </citation>
    <scope>NUCLEOTIDE SEQUENCE</scope>
</reference>
<protein>
    <submittedName>
        <fullName evidence="1">Uncharacterized protein</fullName>
    </submittedName>
</protein>
<dbReference type="EMBL" id="CAJHUC010000550">
    <property type="protein sequence ID" value="CAD7696808.1"/>
    <property type="molecule type" value="Genomic_DNA"/>
</dbReference>
<keyword evidence="2" id="KW-1185">Reference proteome</keyword>